<accession>A0AB73HHI2</accession>
<organism evidence="1 2">
    <name type="scientific">Pediococcus pentosaceus</name>
    <dbReference type="NCBI Taxonomy" id="1255"/>
    <lineage>
        <taxon>Bacteria</taxon>
        <taxon>Bacillati</taxon>
        <taxon>Bacillota</taxon>
        <taxon>Bacilli</taxon>
        <taxon>Lactobacillales</taxon>
        <taxon>Lactobacillaceae</taxon>
        <taxon>Pediococcus</taxon>
    </lineage>
</organism>
<dbReference type="GO" id="GO:0009143">
    <property type="term" value="P:nucleoside triphosphate catabolic process"/>
    <property type="evidence" value="ECO:0007669"/>
    <property type="project" value="InterPro"/>
</dbReference>
<name>A0AB73HHI2_PEDPE</name>
<dbReference type="InterPro" id="IPR025984">
    <property type="entry name" value="DCTPP"/>
</dbReference>
<dbReference type="PANTHER" id="PTHR46523:SF1">
    <property type="entry name" value="DCTP PYROPHOSPHATASE 1"/>
    <property type="match status" value="1"/>
</dbReference>
<dbReference type="Pfam" id="PF12643">
    <property type="entry name" value="MazG-like"/>
    <property type="match status" value="1"/>
</dbReference>
<reference evidence="1" key="1">
    <citation type="submission" date="2020-11" db="EMBL/GenBank/DDBJ databases">
        <title>Antibiotic susceptibility profiles of Pediococcus pentosaceus from various origins and their implications for the safety assessment of strains with food-technology applications.</title>
        <authorList>
            <person name="Shani N."/>
            <person name="Oberhaensli S."/>
            <person name="Arias E."/>
        </authorList>
    </citation>
    <scope>NUCLEOTIDE SEQUENCE</scope>
    <source>
        <strain evidence="1">FAM 24207</strain>
    </source>
</reference>
<dbReference type="RefSeq" id="WP_024526223.1">
    <property type="nucleotide sequence ID" value="NZ_CP142773.1"/>
</dbReference>
<comment type="caution">
    <text evidence="1">The sequence shown here is derived from an EMBL/GenBank/DDBJ whole genome shotgun (WGS) entry which is preliminary data.</text>
</comment>
<dbReference type="Gene3D" id="1.10.287.1080">
    <property type="entry name" value="MazG-like"/>
    <property type="match status" value="1"/>
</dbReference>
<dbReference type="PANTHER" id="PTHR46523">
    <property type="entry name" value="DCTP PYROPHOSPHATASE 1"/>
    <property type="match status" value="1"/>
</dbReference>
<dbReference type="EMBL" id="JADOFP010000008">
    <property type="protein sequence ID" value="MBF7115574.1"/>
    <property type="molecule type" value="Genomic_DNA"/>
</dbReference>
<protein>
    <submittedName>
        <fullName evidence="1">Nucleotide pyrophosphohydrolase</fullName>
    </submittedName>
</protein>
<dbReference type="GO" id="GO:0047429">
    <property type="term" value="F:nucleoside triphosphate diphosphatase activity"/>
    <property type="evidence" value="ECO:0007669"/>
    <property type="project" value="InterPro"/>
</dbReference>
<dbReference type="InterPro" id="IPR052555">
    <property type="entry name" value="dCTP_Pyrophosphatase"/>
</dbReference>
<dbReference type="AlphaFoldDB" id="A0AB73HHI2"/>
<sequence length="104" mass="12481">MNYEAVLAKLIEFRDRKQWQEYHTLISLSRALSIESSEVEKVFLWKRNDEDLDSSDIVNLKMEVADVLTYAYYLCEKLGENPNDLVNEKLEINQTRHWKFDHKE</sequence>
<dbReference type="Proteomes" id="UP001194632">
    <property type="component" value="Unassembled WGS sequence"/>
</dbReference>
<gene>
    <name evidence="1" type="ORF">ITQ90_08880</name>
</gene>
<evidence type="ECO:0000313" key="2">
    <source>
        <dbReference type="Proteomes" id="UP001194632"/>
    </source>
</evidence>
<evidence type="ECO:0000313" key="1">
    <source>
        <dbReference type="EMBL" id="MBF7115574.1"/>
    </source>
</evidence>
<proteinExistence type="predicted"/>
<dbReference type="SUPFAM" id="SSF101386">
    <property type="entry name" value="all-alpha NTP pyrophosphatases"/>
    <property type="match status" value="1"/>
</dbReference>